<dbReference type="SUPFAM" id="SSF52743">
    <property type="entry name" value="Subtilisin-like"/>
    <property type="match status" value="1"/>
</dbReference>
<evidence type="ECO:0000256" key="1">
    <source>
        <dbReference type="ARBA" id="ARBA00011073"/>
    </source>
</evidence>
<evidence type="ECO:0000256" key="5">
    <source>
        <dbReference type="ARBA" id="ARBA00022825"/>
    </source>
</evidence>
<dbReference type="AlphaFoldDB" id="A0AA96J4P8"/>
<reference evidence="11 12" key="1">
    <citation type="submission" date="2023-09" db="EMBL/GenBank/DDBJ databases">
        <title>Flavobacterium sp. a novel bacteria isolate from Pepper rhizosphere.</title>
        <authorList>
            <person name="Peng Y."/>
            <person name="Lee J."/>
        </authorList>
    </citation>
    <scope>NUCLEOTIDE SEQUENCE [LARGE SCALE GENOMIC DNA]</scope>
    <source>
        <strain evidence="10">PMR2A8</strain>
        <strain evidence="11 12">PMTSA4</strain>
    </source>
</reference>
<dbReference type="NCBIfam" id="TIGR04183">
    <property type="entry name" value="Por_Secre_tail"/>
    <property type="match status" value="1"/>
</dbReference>
<evidence type="ECO:0000256" key="7">
    <source>
        <dbReference type="SAM" id="SignalP"/>
    </source>
</evidence>
<evidence type="ECO:0000256" key="3">
    <source>
        <dbReference type="ARBA" id="ARBA00022729"/>
    </source>
</evidence>
<dbReference type="CDD" id="cd07493">
    <property type="entry name" value="Peptidases_S8_9"/>
    <property type="match status" value="1"/>
</dbReference>
<feature type="signal peptide" evidence="7">
    <location>
        <begin position="1"/>
        <end position="18"/>
    </location>
</feature>
<dbReference type="Gene3D" id="3.40.50.200">
    <property type="entry name" value="Peptidase S8/S53 domain"/>
    <property type="match status" value="1"/>
</dbReference>
<evidence type="ECO:0000259" key="9">
    <source>
        <dbReference type="Pfam" id="PF18962"/>
    </source>
</evidence>
<feature type="chain" id="PRO_5044705413" evidence="7">
    <location>
        <begin position="19"/>
        <end position="536"/>
    </location>
</feature>
<dbReference type="PIRSF" id="PIRSF037903">
    <property type="entry name" value="Subtilisin_rel_GFO_2223"/>
    <property type="match status" value="1"/>
</dbReference>
<evidence type="ECO:0000256" key="6">
    <source>
        <dbReference type="PROSITE-ProRule" id="PRU01240"/>
    </source>
</evidence>
<dbReference type="InterPro" id="IPR051048">
    <property type="entry name" value="Peptidase_S8/S53_subtilisin"/>
</dbReference>
<keyword evidence="12" id="KW-1185">Reference proteome</keyword>
<evidence type="ECO:0000313" key="11">
    <source>
        <dbReference type="EMBL" id="WNM21570.1"/>
    </source>
</evidence>
<feature type="domain" description="Peptidase S8/S53" evidence="8">
    <location>
        <begin position="166"/>
        <end position="439"/>
    </location>
</feature>
<dbReference type="InterPro" id="IPR036852">
    <property type="entry name" value="Peptidase_S8/S53_dom_sf"/>
</dbReference>
<dbReference type="InterPro" id="IPR023828">
    <property type="entry name" value="Peptidase_S8_Ser-AS"/>
</dbReference>
<accession>A0AA96J4P8</accession>
<dbReference type="RefSeq" id="WP_313325437.1">
    <property type="nucleotide sequence ID" value="NZ_CP134878.1"/>
</dbReference>
<dbReference type="PANTHER" id="PTHR43399">
    <property type="entry name" value="SUBTILISIN-RELATED"/>
    <property type="match status" value="1"/>
</dbReference>
<dbReference type="PANTHER" id="PTHR43399:SF4">
    <property type="entry name" value="CELL WALL-ASSOCIATED PROTEASE"/>
    <property type="match status" value="1"/>
</dbReference>
<feature type="domain" description="Secretion system C-terminal sorting" evidence="9">
    <location>
        <begin position="464"/>
        <end position="533"/>
    </location>
</feature>
<accession>A0AA96F2Q2</accession>
<evidence type="ECO:0000259" key="8">
    <source>
        <dbReference type="Pfam" id="PF00082"/>
    </source>
</evidence>
<sequence>MKKILIVFLLLTFINTFSQEDAWVYFNDKPNAQSFLDNPLTMLTQRALDRRQNQGISLNVNDAPVHQPYIDQISASPGITVKAQSKWLNCVHVRGELSDIQNLINLYFVNHIRYANSSLNNRNSIQNPFQPINKQLDVQSNFNYGNSTNQVQMLNGQILHQQNYTGQGKIIAVLDSGFINVNSTSPFQRLFDNNLILGGYNYVSQNNDVYSLHNHGTMTLSCMGGFVDGQLVGTAPDASYYLFVTEDVSSENPVEESYWVQASEEADRLGADVISTSLGYFGYDNPNYSYIYENMTGNYAFASQGANIAFSKGMIVVASAGNSGATSNPHIGVPAEATNVLAVGAVKNDETYAAFSSIGPSFDGRVKPDVMAQGQQSTIANTAGEVSSASGTSFACPIMAGAITSFWSAIPWATNQQVINFVKQSADRFSIPTDQFGYGIPDFQLALNMALLNVDENAEVSFVIYPNPTSNNISIMFPISIDEIKVVFYNTLGQKVIEKMIRKESSNISLENLSNGIYYYTIQSESLLQSGKLIKK</sequence>
<protein>
    <submittedName>
        <fullName evidence="11">S8 family serine peptidase</fullName>
    </submittedName>
</protein>
<dbReference type="InterPro" id="IPR000209">
    <property type="entry name" value="Peptidase_S8/S53_dom"/>
</dbReference>
<dbReference type="KEGG" id="fcj:RN605_12915"/>
<dbReference type="EMBL" id="CP134890">
    <property type="protein sequence ID" value="WNM21570.1"/>
    <property type="molecule type" value="Genomic_DNA"/>
</dbReference>
<evidence type="ECO:0000313" key="12">
    <source>
        <dbReference type="Proteomes" id="UP001304515"/>
    </source>
</evidence>
<dbReference type="PROSITE" id="PS51892">
    <property type="entry name" value="SUBTILASE"/>
    <property type="match status" value="1"/>
</dbReference>
<evidence type="ECO:0000256" key="4">
    <source>
        <dbReference type="ARBA" id="ARBA00022801"/>
    </source>
</evidence>
<keyword evidence="4 6" id="KW-0378">Hydrolase</keyword>
<gene>
    <name evidence="11" type="ORF">RN605_12915</name>
    <name evidence="10" type="ORF">RN608_05745</name>
</gene>
<dbReference type="Proteomes" id="UP001304515">
    <property type="component" value="Chromosome"/>
</dbReference>
<organism evidence="11 12">
    <name type="scientific">Flavobacterium capsici</name>
    <dbReference type="NCBI Taxonomy" id="3075618"/>
    <lineage>
        <taxon>Bacteria</taxon>
        <taxon>Pseudomonadati</taxon>
        <taxon>Bacteroidota</taxon>
        <taxon>Flavobacteriia</taxon>
        <taxon>Flavobacteriales</taxon>
        <taxon>Flavobacteriaceae</taxon>
        <taxon>Flavobacterium</taxon>
    </lineage>
</organism>
<keyword evidence="3 7" id="KW-0732">Signal</keyword>
<dbReference type="InterPro" id="IPR026444">
    <property type="entry name" value="Secre_tail"/>
</dbReference>
<dbReference type="EMBL" id="CP134878">
    <property type="protein sequence ID" value="WNM20180.1"/>
    <property type="molecule type" value="Genomic_DNA"/>
</dbReference>
<comment type="similarity">
    <text evidence="1 6">Belongs to the peptidase S8 family.</text>
</comment>
<name>A0AA96J4P8_9FLAO</name>
<feature type="active site" description="Charge relay system" evidence="6">
    <location>
        <position position="175"/>
    </location>
</feature>
<keyword evidence="5 6" id="KW-0720">Serine protease</keyword>
<evidence type="ECO:0000256" key="2">
    <source>
        <dbReference type="ARBA" id="ARBA00022670"/>
    </source>
</evidence>
<dbReference type="Pfam" id="PF18962">
    <property type="entry name" value="Por_Secre_tail"/>
    <property type="match status" value="1"/>
</dbReference>
<evidence type="ECO:0000313" key="10">
    <source>
        <dbReference type="EMBL" id="WNM20180.1"/>
    </source>
</evidence>
<feature type="active site" description="Charge relay system" evidence="6">
    <location>
        <position position="393"/>
    </location>
</feature>
<dbReference type="Pfam" id="PF00082">
    <property type="entry name" value="Peptidase_S8"/>
    <property type="match status" value="1"/>
</dbReference>
<keyword evidence="2 6" id="KW-0645">Protease</keyword>
<feature type="active site" description="Charge relay system" evidence="6">
    <location>
        <position position="215"/>
    </location>
</feature>
<dbReference type="InterPro" id="IPR017317">
    <property type="entry name" value="Pept_S8_subtilisin_bacteroid-2"/>
</dbReference>
<dbReference type="GO" id="GO:0006508">
    <property type="term" value="P:proteolysis"/>
    <property type="evidence" value="ECO:0007669"/>
    <property type="project" value="UniProtKB-KW"/>
</dbReference>
<dbReference type="InterPro" id="IPR023827">
    <property type="entry name" value="Peptidase_S8_Asp-AS"/>
</dbReference>
<proteinExistence type="inferred from homology"/>
<dbReference type="PROSITE" id="PS00138">
    <property type="entry name" value="SUBTILASE_SER"/>
    <property type="match status" value="1"/>
</dbReference>
<dbReference type="PROSITE" id="PS00136">
    <property type="entry name" value="SUBTILASE_ASP"/>
    <property type="match status" value="1"/>
</dbReference>
<dbReference type="GO" id="GO:0004252">
    <property type="term" value="F:serine-type endopeptidase activity"/>
    <property type="evidence" value="ECO:0007669"/>
    <property type="project" value="UniProtKB-UniRule"/>
</dbReference>